<dbReference type="Gene3D" id="3.40.366.10">
    <property type="entry name" value="Malonyl-Coenzyme A Acyl Carrier Protein, domain 2"/>
    <property type="match status" value="2"/>
</dbReference>
<dbReference type="InterPro" id="IPR049900">
    <property type="entry name" value="PKS_mFAS_DH"/>
</dbReference>
<dbReference type="Pfam" id="PF18558">
    <property type="entry name" value="HTH_51"/>
    <property type="match status" value="1"/>
</dbReference>
<dbReference type="Pfam" id="PF02801">
    <property type="entry name" value="Ketoacyl-synt_C"/>
    <property type="match status" value="1"/>
</dbReference>
<feature type="active site" description="Proton donor; for dehydratase activity" evidence="6">
    <location>
        <position position="1520"/>
    </location>
</feature>
<feature type="domain" description="Carrier" evidence="8">
    <location>
        <begin position="1670"/>
        <end position="1744"/>
    </location>
</feature>
<dbReference type="Gene3D" id="1.10.1200.10">
    <property type="entry name" value="ACP-like"/>
    <property type="match status" value="1"/>
</dbReference>
<dbReference type="Pfam" id="PF16073">
    <property type="entry name" value="SAT"/>
    <property type="match status" value="1"/>
</dbReference>
<dbReference type="PROSITE" id="PS50075">
    <property type="entry name" value="CARRIER"/>
    <property type="match status" value="1"/>
</dbReference>
<dbReference type="Pfam" id="PF08242">
    <property type="entry name" value="Methyltransf_12"/>
    <property type="match status" value="1"/>
</dbReference>
<gene>
    <name evidence="11" type="primary">pks17</name>
</gene>
<dbReference type="PROSITE" id="PS00012">
    <property type="entry name" value="PHOSPHOPANTETHEINE"/>
    <property type="match status" value="1"/>
</dbReference>
<sequence>MLLFGPLSLSFDEAAVLQLRENLINTPRLNWLLHALLNLGQDCQIIFGQVPSLESARTDKQLLNVLESIGTGHSLNLSERLTNAVLIPLVVAHHLAQYVTLLEQRELTHADNVTGALRGTVGLCTGLLGAFAVAGSQTQADLEKYGAAAVRLGLLAGLAVDLCETNNGQSKSLSVGWSSAEGHEALGRILKTVPGAYVSVGYDVNRATITAPASAVSKLVAQLKALDLTASGISLYGRFHSSLNSEILTELLDFCERHAEYQFSDAKDVAIPAHVEDDNRNRVTKGALHTHALRSILVTSPVWHRTLSNALTGEDDGTMFLSLGRERCVPPSLLRKLGARHIHLADSSPIVHLSTASQTYAERPWRDNDIAVVGMACKLPGANDLTEFWDLLASAKPQHQEIGRDHPRFDFSDSPYRSVDDPGMRRKWFANLISGADQFDHKFFSKSPRESASMDPAQRLLLQVAYQAVEQSGYLNKNYNGTNNNVGVYLGTTGNEYQANAASQAANAFTTTGNLQGFLAGKLSHYFGWTGPAMVVDTACSGSLVAIHQACNALVSGECSAALAGGAHVLTQPVWFQNLAAGQFLSPTGQCKPFDAAADGYCRGEGVGAVFLKRMDRAVADGDSILGVIAATAVQQNQNCTPIFVPNVPSLGDLFRTVTTKAGVKPSQVSVVEAHGTGTPVGDPAEYSSIKTVLGGPNRTHEAPLVLGSVKGLVGHLEGTSGVVAMIKLLLMLHVGLVPPQASFKAMNPTIGATSDDNMAVATKLQAWDADFRVALINNYGASGSNASMVLAQAPALQLINATVMPDGVKYPFWLSAHDNEGLRRRAKILNDYIGRHRGRHSLANLSYNVAYQQNRALNTRAMINAASVSELSQKLAVLEKGEAQPVNDHKVVLCFGGQVSTFVGLDRQIYESTALFKKHVDAVNTIAQSLGVGSIFPAIFQRTPIQDTVLLQVALFALQYACARSWLDSGITPVAIIGHSFGELTSLCVSQSLSLGDTVKMITNRATLVRDTWGSDKGAMMAVSEASLEDVQRILVKVNTQHDDSPASIACYNGPRSFTIAGSTTAIDIMTKDLTASPAAGIKSKRLDVSNAFHCALVDSLVDELEKSAQGLVFHESVIPIERATEKAAKAGKITAKFVADHMRNPVYFDHALQRLAAKYATSSLVFLEAGSNSTITHMASRALAKANLKSANFQGVSITKCDDGWNKLTDATLGLWRVGLKVHHWAHHPLQSRASSDISSLLLPAYQFDPESRHWITLKVPPKYAPALPGSSDNHPSAGAKETEEDGLVIFTGYQDGNAEQVARFRINTLSPKFEQLLSGHMTLQTAPICPATVQIGFVVEGLSGIRPVLTQDGCTPQFHDIQYHSPVCANSNVTTWIEATAEGAPAAAETGKWRFEVFSTGAKAAVNKTTKNLHTTGYVHFMPGNDASLQRELAYFPRLFGHDRATDLLSRSDVDEVLAKRNIYRIFSEIVDYGDEYQGLRKLVSKGNEAAGVVIPVTMKQTHEATNNVKFDPHLSDAFCQVAGVWANFFSARSPSDSYLANGIGQWIRAPAKETAPTEIHVFATTHRSSDKTFLSDVFVFDAADGSLLEVLLGIAYVQIPKAAMSRLLRRMSDERWLASSAPTQTVHNSDIPTIKAIPVPQQSLPSTSLPPHEEVAAASQAPKAGIDIFGRVQSIIADLSGLEPDEIKKDSELADLGIDSLVGMELINELESAFELKLPENEIQIVVDIPGLMKCLLATLGADAYVSDDEDSDLSTSSNTQGNTGQTTPAPAESVKADEPDMDLSFETVMDAFNGAKALTDERIAEVGQTRYIQDALPLQNDLTVALTIEAFEERGAGIRDAQPGQRLVRIAHGAEHKHLVTYLYRMLETQTQLIKIDGEDIITRTAVPIPQLSSRAIFQDLAARFPDQQTADKLTYYAGSNLVRVLSGETDGVKLIFGSAQGRELAAGLYGDWPLNRATYAGLEDFLTRLANRLSSNGSGIDTENPLRILEMGAGTGGTTKRLVPLLAKLGLPVVYTFTDLSPSLVAQARKRWSKDYPFMRFAAHDIEKTPAPELEGTQHFVVASNAVHATHSLQESTRCIHRMLRPYGFLCLVEMTRPMFWVDIVFGLFEGWWMYDDGREHVIAHEKRWEADLHASGYGHVDWIDGASEESKIWKLIIAAANPESRCSRAEDTPVSKVFSPYASSTSPECAEREKVIARHVAELSSGWDQPLKITGDLPHPKQSESQGICVLITGGTGGLGSHLVAKALARPRVSRVICLNRRNNRQEARQRQLQSLTEKGTGVDIRGVEDRIEVIEADLSKPSLGLSEEVYANLVNTVTHIVHNAWLMHSKWPVKRFEPQLRIMINMINLARDISMRKGPDRPVTFEFISSIATIGHHPLWTSRPVVPEDRVPIQSVLPTGYGEAKYICERLLDATLHQYPDRFRAAAVRLGQIAGSSLTGYWNRTEHISFLIKSSQTLGALPDFAGSLGWTCVDDMAGTLVDILLQSDAVQLHPIYHIENPVRQPWRQMIATLADILRVSVVPFDEWVRRVREWPVKADNGAEGANPAYLLTDFLDDNFARMSCGGLLMGTAKAREHSPTLASVGPVSEATTRLFVDKWREMGFLNATD</sequence>
<evidence type="ECO:0000259" key="9">
    <source>
        <dbReference type="PROSITE" id="PS52004"/>
    </source>
</evidence>
<dbReference type="InterPro" id="IPR042104">
    <property type="entry name" value="PKS_dehydratase_sf"/>
</dbReference>
<dbReference type="Pfam" id="PF00109">
    <property type="entry name" value="ketoacyl-synt"/>
    <property type="match status" value="1"/>
</dbReference>
<dbReference type="InterPro" id="IPR014031">
    <property type="entry name" value="Ketoacyl_synth_C"/>
</dbReference>
<dbReference type="Pfam" id="PF00698">
    <property type="entry name" value="Acyl_transf_1"/>
    <property type="match status" value="1"/>
</dbReference>
<feature type="domain" description="PKS/mFAS DH" evidence="10">
    <location>
        <begin position="1277"/>
        <end position="1609"/>
    </location>
</feature>
<evidence type="ECO:0000256" key="2">
    <source>
        <dbReference type="ARBA" id="ARBA00022553"/>
    </source>
</evidence>
<dbReference type="InterPro" id="IPR016036">
    <property type="entry name" value="Malonyl_transacylase_ACP-bd"/>
</dbReference>
<dbReference type="GO" id="GO:0016746">
    <property type="term" value="F:acyltransferase activity"/>
    <property type="evidence" value="ECO:0007669"/>
    <property type="project" value="UniProtKB-KW"/>
</dbReference>
<dbReference type="Gene3D" id="3.40.50.720">
    <property type="entry name" value="NAD(P)-binding Rossmann-like Domain"/>
    <property type="match status" value="1"/>
</dbReference>
<dbReference type="InterPro" id="IPR013217">
    <property type="entry name" value="Methyltransf_12"/>
</dbReference>
<dbReference type="InterPro" id="IPR036736">
    <property type="entry name" value="ACP-like_sf"/>
</dbReference>
<feature type="region of interest" description="C-terminal hotdog fold" evidence="6">
    <location>
        <begin position="1458"/>
        <end position="1609"/>
    </location>
</feature>
<dbReference type="InterPro" id="IPR016039">
    <property type="entry name" value="Thiolase-like"/>
</dbReference>
<evidence type="ECO:0000256" key="4">
    <source>
        <dbReference type="ARBA" id="ARBA00023268"/>
    </source>
</evidence>
<evidence type="ECO:0000256" key="5">
    <source>
        <dbReference type="ARBA" id="ARBA00023315"/>
    </source>
</evidence>
<evidence type="ECO:0000256" key="1">
    <source>
        <dbReference type="ARBA" id="ARBA00022450"/>
    </source>
</evidence>
<dbReference type="InterPro" id="IPR049551">
    <property type="entry name" value="PKS_DH_C"/>
</dbReference>
<dbReference type="InterPro" id="IPR009081">
    <property type="entry name" value="PP-bd_ACP"/>
</dbReference>
<dbReference type="SUPFAM" id="SSF47336">
    <property type="entry name" value="ACP-like"/>
    <property type="match status" value="1"/>
</dbReference>
<dbReference type="SMART" id="SM00825">
    <property type="entry name" value="PKS_KS"/>
    <property type="match status" value="1"/>
</dbReference>
<protein>
    <submittedName>
        <fullName evidence="11">Polyketide synthase</fullName>
    </submittedName>
</protein>
<keyword evidence="5" id="KW-0012">Acyltransferase</keyword>
<dbReference type="Gene3D" id="3.40.50.150">
    <property type="entry name" value="Vaccinia Virus protein VP39"/>
    <property type="match status" value="1"/>
</dbReference>
<dbReference type="InterPro" id="IPR014043">
    <property type="entry name" value="Acyl_transferase_dom"/>
</dbReference>
<evidence type="ECO:0000256" key="3">
    <source>
        <dbReference type="ARBA" id="ARBA00022679"/>
    </source>
</evidence>
<organism evidence="11">
    <name type="scientific">Pestalotiopsis microspora</name>
    <dbReference type="NCBI Taxonomy" id="85828"/>
    <lineage>
        <taxon>Eukaryota</taxon>
        <taxon>Fungi</taxon>
        <taxon>Dikarya</taxon>
        <taxon>Ascomycota</taxon>
        <taxon>Pezizomycotina</taxon>
        <taxon>Sordariomycetes</taxon>
        <taxon>Xylariomycetidae</taxon>
        <taxon>Amphisphaeriales</taxon>
        <taxon>Sporocadaceae</taxon>
        <taxon>Pestalotiopsis</taxon>
    </lineage>
</organism>
<keyword evidence="2" id="KW-0597">Phosphoprotein</keyword>
<dbReference type="Pfam" id="PF14765">
    <property type="entry name" value="PS-DH"/>
    <property type="match status" value="1"/>
</dbReference>
<feature type="region of interest" description="Disordered" evidence="7">
    <location>
        <begin position="1752"/>
        <end position="1781"/>
    </location>
</feature>
<dbReference type="SMART" id="SM00823">
    <property type="entry name" value="PKS_PP"/>
    <property type="match status" value="1"/>
</dbReference>
<feature type="active site" description="Proton acceptor; for dehydratase activity" evidence="6">
    <location>
        <position position="1323"/>
    </location>
</feature>
<evidence type="ECO:0000256" key="7">
    <source>
        <dbReference type="SAM" id="MobiDB-lite"/>
    </source>
</evidence>
<feature type="domain" description="Ketosynthase family 3 (KS3)" evidence="9">
    <location>
        <begin position="367"/>
        <end position="793"/>
    </location>
</feature>
<dbReference type="PANTHER" id="PTHR45681">
    <property type="entry name" value="POLYKETIDE SYNTHASE 44-RELATED"/>
    <property type="match status" value="1"/>
</dbReference>
<keyword evidence="4" id="KW-0511">Multifunctional enzyme</keyword>
<evidence type="ECO:0000259" key="8">
    <source>
        <dbReference type="PROSITE" id="PS50075"/>
    </source>
</evidence>
<dbReference type="InterPro" id="IPR013120">
    <property type="entry name" value="FAR_NAD-bd"/>
</dbReference>
<dbReference type="InterPro" id="IPR001227">
    <property type="entry name" value="Ac_transferase_dom_sf"/>
</dbReference>
<dbReference type="SUPFAM" id="SSF52151">
    <property type="entry name" value="FabD/lysophospholipase-like"/>
    <property type="match status" value="1"/>
</dbReference>
<dbReference type="PANTHER" id="PTHR45681:SF6">
    <property type="entry name" value="POLYKETIDE SYNTHASE 37"/>
    <property type="match status" value="1"/>
</dbReference>
<proteinExistence type="evidence at transcript level"/>
<dbReference type="InterPro" id="IPR006162">
    <property type="entry name" value="Ppantetheine_attach_site"/>
</dbReference>
<dbReference type="SUPFAM" id="SSF51735">
    <property type="entry name" value="NAD(P)-binding Rossmann-fold domains"/>
    <property type="match status" value="1"/>
</dbReference>
<evidence type="ECO:0000259" key="10">
    <source>
        <dbReference type="PROSITE" id="PS52019"/>
    </source>
</evidence>
<dbReference type="Pfam" id="PF07993">
    <property type="entry name" value="NAD_binding_4"/>
    <property type="match status" value="1"/>
</dbReference>
<dbReference type="PROSITE" id="PS52019">
    <property type="entry name" value="PKS_MFAS_DH"/>
    <property type="match status" value="1"/>
</dbReference>
<dbReference type="PROSITE" id="PS52004">
    <property type="entry name" value="KS3_2"/>
    <property type="match status" value="1"/>
</dbReference>
<dbReference type="Gene3D" id="3.10.129.110">
    <property type="entry name" value="Polyketide synthase dehydratase"/>
    <property type="match status" value="1"/>
</dbReference>
<dbReference type="GO" id="GO:0044550">
    <property type="term" value="P:secondary metabolite biosynthetic process"/>
    <property type="evidence" value="ECO:0007669"/>
    <property type="project" value="UniProtKB-ARBA"/>
</dbReference>
<keyword evidence="1" id="KW-0596">Phosphopantetheine</keyword>
<feature type="region of interest" description="N-terminal hotdog fold" evidence="6">
    <location>
        <begin position="1277"/>
        <end position="1429"/>
    </location>
</feature>
<evidence type="ECO:0000313" key="11">
    <source>
        <dbReference type="EMBL" id="APX43988.1"/>
    </source>
</evidence>
<accession>A0A1P8NTI4</accession>
<dbReference type="InterPro" id="IPR020841">
    <property type="entry name" value="PKS_Beta-ketoAc_synthase_dom"/>
</dbReference>
<dbReference type="CDD" id="cd00833">
    <property type="entry name" value="PKS"/>
    <property type="match status" value="1"/>
</dbReference>
<dbReference type="InterPro" id="IPR036291">
    <property type="entry name" value="NAD(P)-bd_dom_sf"/>
</dbReference>
<dbReference type="InterPro" id="IPR029063">
    <property type="entry name" value="SAM-dependent_MTases_sf"/>
</dbReference>
<dbReference type="Pfam" id="PF00550">
    <property type="entry name" value="PP-binding"/>
    <property type="match status" value="1"/>
</dbReference>
<dbReference type="CDD" id="cd02440">
    <property type="entry name" value="AdoMet_MTases"/>
    <property type="match status" value="1"/>
</dbReference>
<dbReference type="EMBL" id="KX190799">
    <property type="protein sequence ID" value="APX43988.1"/>
    <property type="molecule type" value="mRNA"/>
</dbReference>
<feature type="compositionally biased region" description="Polar residues" evidence="7">
    <location>
        <begin position="1763"/>
        <end position="1773"/>
    </location>
</feature>
<name>A0A1P8NTI4_PESMI</name>
<dbReference type="Gene3D" id="3.30.70.3290">
    <property type="match status" value="1"/>
</dbReference>
<dbReference type="InterPro" id="IPR041068">
    <property type="entry name" value="HTH_51"/>
</dbReference>
<dbReference type="SUPFAM" id="SSF53901">
    <property type="entry name" value="Thiolase-like"/>
    <property type="match status" value="1"/>
</dbReference>
<dbReference type="SUPFAM" id="SSF53335">
    <property type="entry name" value="S-adenosyl-L-methionine-dependent methyltransferases"/>
    <property type="match status" value="1"/>
</dbReference>
<keyword evidence="3" id="KW-0808">Transferase</keyword>
<dbReference type="InterPro" id="IPR050444">
    <property type="entry name" value="Polyketide_Synthase"/>
</dbReference>
<dbReference type="InterPro" id="IPR032088">
    <property type="entry name" value="SAT"/>
</dbReference>
<reference evidence="11" key="1">
    <citation type="submission" date="2016-05" db="EMBL/GenBank/DDBJ databases">
        <authorList>
            <person name="Lavstsen T."/>
            <person name="Jespersen J.S."/>
        </authorList>
    </citation>
    <scope>NUCLEOTIDE SEQUENCE</scope>
    <source>
        <strain evidence="11">NK17</strain>
    </source>
</reference>
<evidence type="ECO:0000256" key="6">
    <source>
        <dbReference type="PROSITE-ProRule" id="PRU01363"/>
    </source>
</evidence>
<dbReference type="InterPro" id="IPR020806">
    <property type="entry name" value="PKS_PP-bd"/>
</dbReference>
<dbReference type="Gene3D" id="3.40.47.10">
    <property type="match status" value="1"/>
</dbReference>
<dbReference type="InterPro" id="IPR014030">
    <property type="entry name" value="Ketoacyl_synth_N"/>
</dbReference>
<dbReference type="InterPro" id="IPR016035">
    <property type="entry name" value="Acyl_Trfase/lysoPLipase"/>
</dbReference>
<dbReference type="GO" id="GO:0031177">
    <property type="term" value="F:phosphopantetheine binding"/>
    <property type="evidence" value="ECO:0007669"/>
    <property type="project" value="InterPro"/>
</dbReference>
<dbReference type="SUPFAM" id="SSF55048">
    <property type="entry name" value="Probable ACP-binding domain of malonyl-CoA ACP transacylase"/>
    <property type="match status" value="1"/>
</dbReference>
<dbReference type="SMART" id="SM00827">
    <property type="entry name" value="PKS_AT"/>
    <property type="match status" value="1"/>
</dbReference>